<gene>
    <name evidence="6" type="ORF">MU848_02145</name>
</gene>
<dbReference type="CDD" id="cd00397">
    <property type="entry name" value="DNA_BRE_C"/>
    <property type="match status" value="1"/>
</dbReference>
<keyword evidence="7" id="KW-1185">Reference proteome</keyword>
<dbReference type="InterPro" id="IPR010998">
    <property type="entry name" value="Integrase_recombinase_N"/>
</dbReference>
<dbReference type="InterPro" id="IPR011010">
    <property type="entry name" value="DNA_brk_join_enz"/>
</dbReference>
<dbReference type="InterPro" id="IPR013762">
    <property type="entry name" value="Integrase-like_cat_sf"/>
</dbReference>
<evidence type="ECO:0000256" key="2">
    <source>
        <dbReference type="ARBA" id="ARBA00022908"/>
    </source>
</evidence>
<dbReference type="InterPro" id="IPR050090">
    <property type="entry name" value="Tyrosine_recombinase_XerCD"/>
</dbReference>
<dbReference type="Gene3D" id="1.10.150.130">
    <property type="match status" value="1"/>
</dbReference>
<evidence type="ECO:0000256" key="4">
    <source>
        <dbReference type="ARBA" id="ARBA00023172"/>
    </source>
</evidence>
<reference evidence="6 7" key="1">
    <citation type="submission" date="2022-04" db="EMBL/GenBank/DDBJ databases">
        <authorList>
            <person name="Huq M.A."/>
        </authorList>
    </citation>
    <scope>NUCLEOTIDE SEQUENCE [LARGE SCALE GENOMIC DNA]</scope>
    <source>
        <strain evidence="6 7">MAH-33</strain>
    </source>
</reference>
<organism evidence="6 7">
    <name type="scientific">Sphingobium agri</name>
    <dbReference type="NCBI Taxonomy" id="2933566"/>
    <lineage>
        <taxon>Bacteria</taxon>
        <taxon>Pseudomonadati</taxon>
        <taxon>Pseudomonadota</taxon>
        <taxon>Alphaproteobacteria</taxon>
        <taxon>Sphingomonadales</taxon>
        <taxon>Sphingomonadaceae</taxon>
        <taxon>Sphingobium</taxon>
    </lineage>
</organism>
<feature type="domain" description="Tyr recombinase" evidence="5">
    <location>
        <begin position="223"/>
        <end position="420"/>
    </location>
</feature>
<evidence type="ECO:0000259" key="5">
    <source>
        <dbReference type="PROSITE" id="PS51898"/>
    </source>
</evidence>
<dbReference type="PANTHER" id="PTHR30349:SF64">
    <property type="entry name" value="PROPHAGE INTEGRASE INTD-RELATED"/>
    <property type="match status" value="1"/>
</dbReference>
<name>A0ABT0DTD5_9SPHN</name>
<evidence type="ECO:0000256" key="3">
    <source>
        <dbReference type="ARBA" id="ARBA00023125"/>
    </source>
</evidence>
<sequence>MLRMEMSRAAGKEPYSIFQRPGSVVWWVRFSIRGEGQIRKSLGTSDEADARRQAAKLWHEAQYRKENGLRAVQRSFRVVAEEFCDHMDRLSERGEVRHDRGDRIRPLVERYFIPFFDKKPIDAITDADVTRYHEWRKSYWTSGPGKDQTHIEYIRAGKRVRRPATEMRRVPSLSSQRGEAVVLRQLFRQAAKWGYINQSQIPDVDTPRVPPSPRPSYSTGEMTKLQRLALKRMEDKKVNEEVRRDRTILYAYITIACCTGMRPTELRNLNWGDLLGYREGFNKRLGDRDIRIRARGKGKSREFIPLEFALGEFDRLWRMWEANHDGKWPTDQDPIFAAPDGRRLTSLNNSLNSLLEAAGLKEDHRGKKRDAYSFRHFYISQQLRAGVDVFVLARNTGTSPDMIDKFYGQVSVEQFKDALRPDWIA</sequence>
<evidence type="ECO:0000256" key="1">
    <source>
        <dbReference type="ARBA" id="ARBA00008857"/>
    </source>
</evidence>
<keyword evidence="4" id="KW-0233">DNA recombination</keyword>
<comment type="caution">
    <text evidence="6">The sequence shown here is derived from an EMBL/GenBank/DDBJ whole genome shotgun (WGS) entry which is preliminary data.</text>
</comment>
<dbReference type="InterPro" id="IPR002104">
    <property type="entry name" value="Integrase_catalytic"/>
</dbReference>
<dbReference type="PROSITE" id="PS51898">
    <property type="entry name" value="TYR_RECOMBINASE"/>
    <property type="match status" value="1"/>
</dbReference>
<dbReference type="EMBL" id="JALKHS010000004">
    <property type="protein sequence ID" value="MCK0530379.1"/>
    <property type="molecule type" value="Genomic_DNA"/>
</dbReference>
<dbReference type="PANTHER" id="PTHR30349">
    <property type="entry name" value="PHAGE INTEGRASE-RELATED"/>
    <property type="match status" value="1"/>
</dbReference>
<keyword evidence="3" id="KW-0238">DNA-binding</keyword>
<evidence type="ECO:0000313" key="6">
    <source>
        <dbReference type="EMBL" id="MCK0530379.1"/>
    </source>
</evidence>
<protein>
    <submittedName>
        <fullName evidence="6">Site-specific integrase</fullName>
    </submittedName>
</protein>
<dbReference type="Proteomes" id="UP001203512">
    <property type="component" value="Unassembled WGS sequence"/>
</dbReference>
<dbReference type="Gene3D" id="1.10.443.10">
    <property type="entry name" value="Intergrase catalytic core"/>
    <property type="match status" value="1"/>
</dbReference>
<comment type="similarity">
    <text evidence="1">Belongs to the 'phage' integrase family.</text>
</comment>
<accession>A0ABT0DTD5</accession>
<proteinExistence type="inferred from homology"/>
<keyword evidence="2" id="KW-0229">DNA integration</keyword>
<dbReference type="SUPFAM" id="SSF56349">
    <property type="entry name" value="DNA breaking-rejoining enzymes"/>
    <property type="match status" value="1"/>
</dbReference>
<evidence type="ECO:0000313" key="7">
    <source>
        <dbReference type="Proteomes" id="UP001203512"/>
    </source>
</evidence>